<dbReference type="AlphaFoldDB" id="N9ZM81"/>
<proteinExistence type="predicted"/>
<reference evidence="1 2" key="1">
    <citation type="submission" date="2013-01" db="EMBL/GenBank/DDBJ databases">
        <title>The Genome Sequence of Clostridium bolteae 90B8.</title>
        <authorList>
            <consortium name="The Broad Institute Genome Sequencing Platform"/>
            <person name="Earl A."/>
            <person name="Ward D."/>
            <person name="Feldgarden M."/>
            <person name="Gevers D."/>
            <person name="Courvalin P."/>
            <person name="Lambert T."/>
            <person name="Walker B."/>
            <person name="Young S.K."/>
            <person name="Zeng Q."/>
            <person name="Gargeya S."/>
            <person name="Fitzgerald M."/>
            <person name="Haas B."/>
            <person name="Abouelleil A."/>
            <person name="Alvarado L."/>
            <person name="Arachchi H.M."/>
            <person name="Berlin A.M."/>
            <person name="Chapman S.B."/>
            <person name="Dewar J."/>
            <person name="Goldberg J."/>
            <person name="Griggs A."/>
            <person name="Gujja S."/>
            <person name="Hansen M."/>
            <person name="Howarth C."/>
            <person name="Imamovic A."/>
            <person name="Larimer J."/>
            <person name="McCowan C."/>
            <person name="Murphy C."/>
            <person name="Neiman D."/>
            <person name="Pearson M."/>
            <person name="Priest M."/>
            <person name="Roberts A."/>
            <person name="Saif S."/>
            <person name="Shea T."/>
            <person name="Sisk P."/>
            <person name="Sykes S."/>
            <person name="Wortman J."/>
            <person name="Nusbaum C."/>
            <person name="Birren B."/>
        </authorList>
    </citation>
    <scope>NUCLEOTIDE SEQUENCE [LARGE SCALE GENOMIC DNA]</scope>
    <source>
        <strain evidence="1 2">90B8</strain>
    </source>
</reference>
<evidence type="ECO:0000313" key="1">
    <source>
        <dbReference type="EMBL" id="ENZ40930.1"/>
    </source>
</evidence>
<sequence length="198" mass="22098">MGIRDGLNSLMEGLVNEWIIVPFAENIGHDTPVTEIQDGTQIELMYLNALIPFELRHIGQTFLIRFLCMELAVQEVVGEILWILNLSGTAVVIVFHSRPNISGPADTKHSFVIDVNAIVMAQVVIEPPAAFIRAFLVDFLGFVSQALILRSPMVQFPGSPFVVGRTSHMEQFAGCFNWKSLVFMTFSNGYINMALSYF</sequence>
<dbReference type="Proteomes" id="UP000013041">
    <property type="component" value="Unassembled WGS sequence"/>
</dbReference>
<dbReference type="HOGENOM" id="CLU_1376077_0_0_9"/>
<organism evidence="1 2">
    <name type="scientific">Enterocloster bolteae 90B8</name>
    <dbReference type="NCBI Taxonomy" id="997897"/>
    <lineage>
        <taxon>Bacteria</taxon>
        <taxon>Bacillati</taxon>
        <taxon>Bacillota</taxon>
        <taxon>Clostridia</taxon>
        <taxon>Lachnospirales</taxon>
        <taxon>Lachnospiraceae</taxon>
        <taxon>Enterocloster</taxon>
    </lineage>
</organism>
<dbReference type="EMBL" id="AGYG01000011">
    <property type="protein sequence ID" value="ENZ40930.1"/>
    <property type="molecule type" value="Genomic_DNA"/>
</dbReference>
<protein>
    <submittedName>
        <fullName evidence="1">Uncharacterized protein</fullName>
    </submittedName>
</protein>
<accession>N9ZM81</accession>
<gene>
    <name evidence="1" type="ORF">HMPREF1097_01373</name>
</gene>
<name>N9ZM81_9FIRM</name>
<comment type="caution">
    <text evidence="1">The sequence shown here is derived from an EMBL/GenBank/DDBJ whole genome shotgun (WGS) entry which is preliminary data.</text>
</comment>
<evidence type="ECO:0000313" key="2">
    <source>
        <dbReference type="Proteomes" id="UP000013041"/>
    </source>
</evidence>